<evidence type="ECO:0000313" key="2">
    <source>
        <dbReference type="EMBL" id="SEL75723.1"/>
    </source>
</evidence>
<sequence>MRSLLLALAGVAALQAHANDDWQPFPLDQSAYDFSGTKLQEQWPVLTRGFNYPFPDAAKVTEMAQRYPEVREQTAFNGDAEAYSQALQDVWRDMFRGDYAKAKAKGLKLGPAGQVPAMFAQVTYALYLEPNTERKHQLLEEVISRTDAAGELVQADTLAQFGRAYAKARLGEELPIGTVLKRGYTSQIPAELEQLLKQDQQHAFALATLGGYHAGVIRKVGSMMARMTYGANKGDMEKYFAQSMAVVDDIPISHFEYANALTYVYGDDEQRKVIDHLRLAANLKPRYAMEALEVELAKKLLREQETQLAQR</sequence>
<evidence type="ECO:0000256" key="1">
    <source>
        <dbReference type="SAM" id="SignalP"/>
    </source>
</evidence>
<proteinExistence type="predicted"/>
<dbReference type="STRING" id="1429083.GCA_001885685_02578"/>
<dbReference type="RefSeq" id="WP_074870519.1">
    <property type="nucleotide sequence ID" value="NZ_FOAS01000020.1"/>
</dbReference>
<name>A0A1H7ST41_9GAMM</name>
<accession>A0A1H7ST41</accession>
<feature type="chain" id="PRO_5010183805" evidence="1">
    <location>
        <begin position="19"/>
        <end position="311"/>
    </location>
</feature>
<dbReference type="AlphaFoldDB" id="A0A1H7ST41"/>
<keyword evidence="1" id="KW-0732">Signal</keyword>
<reference evidence="2 3" key="1">
    <citation type="submission" date="2016-10" db="EMBL/GenBank/DDBJ databases">
        <authorList>
            <person name="de Groot N.N."/>
        </authorList>
    </citation>
    <scope>NUCLEOTIDE SEQUENCE [LARGE SCALE GENOMIC DNA]</scope>
    <source>
        <strain evidence="2 3">JCM 19513</strain>
    </source>
</reference>
<dbReference type="Proteomes" id="UP000185766">
    <property type="component" value="Unassembled WGS sequence"/>
</dbReference>
<gene>
    <name evidence="2" type="ORF">SAMN05216214_12056</name>
</gene>
<evidence type="ECO:0000313" key="3">
    <source>
        <dbReference type="Proteomes" id="UP000185766"/>
    </source>
</evidence>
<organism evidence="2 3">
    <name type="scientific">Atopomonas hussainii</name>
    <dbReference type="NCBI Taxonomy" id="1429083"/>
    <lineage>
        <taxon>Bacteria</taxon>
        <taxon>Pseudomonadati</taxon>
        <taxon>Pseudomonadota</taxon>
        <taxon>Gammaproteobacteria</taxon>
        <taxon>Pseudomonadales</taxon>
        <taxon>Pseudomonadaceae</taxon>
        <taxon>Atopomonas</taxon>
    </lineage>
</organism>
<dbReference type="EMBL" id="FOAS01000020">
    <property type="protein sequence ID" value="SEL75723.1"/>
    <property type="molecule type" value="Genomic_DNA"/>
</dbReference>
<feature type="signal peptide" evidence="1">
    <location>
        <begin position="1"/>
        <end position="18"/>
    </location>
</feature>
<keyword evidence="3" id="KW-1185">Reference proteome</keyword>
<protein>
    <submittedName>
        <fullName evidence="2">Uncharacterized protein</fullName>
    </submittedName>
</protein>